<feature type="transmembrane region" description="Helical" evidence="8">
    <location>
        <begin position="321"/>
        <end position="344"/>
    </location>
</feature>
<feature type="transmembrane region" description="Helical" evidence="8">
    <location>
        <begin position="382"/>
        <end position="401"/>
    </location>
</feature>
<feature type="transmembrane region" description="Helical" evidence="8">
    <location>
        <begin position="231"/>
        <end position="250"/>
    </location>
</feature>
<evidence type="ECO:0000256" key="3">
    <source>
        <dbReference type="ARBA" id="ARBA00022448"/>
    </source>
</evidence>
<feature type="domain" description="Major facilitator superfamily (MFS) profile" evidence="9">
    <location>
        <begin position="24"/>
        <end position="407"/>
    </location>
</feature>
<dbReference type="PANTHER" id="PTHR43271:SF1">
    <property type="entry name" value="INNER MEMBRANE TRANSPORT PROTEIN YNFM"/>
    <property type="match status" value="1"/>
</dbReference>
<keyword evidence="11" id="KW-1185">Reference proteome</keyword>
<evidence type="ECO:0000256" key="2">
    <source>
        <dbReference type="ARBA" id="ARBA00008335"/>
    </source>
</evidence>
<reference evidence="11" key="1">
    <citation type="journal article" date="2019" name="Int. J. Syst. Evol. Microbiol.">
        <title>The Global Catalogue of Microorganisms (GCM) 10K type strain sequencing project: providing services to taxonomists for standard genome sequencing and annotation.</title>
        <authorList>
            <consortium name="The Broad Institute Genomics Platform"/>
            <consortium name="The Broad Institute Genome Sequencing Center for Infectious Disease"/>
            <person name="Wu L."/>
            <person name="Ma J."/>
        </authorList>
    </citation>
    <scope>NUCLEOTIDE SEQUENCE [LARGE SCALE GENOMIC DNA]</scope>
    <source>
        <strain evidence="11">JCM 31405</strain>
    </source>
</reference>
<proteinExistence type="inferred from homology"/>
<feature type="transmembrane region" description="Helical" evidence="8">
    <location>
        <begin position="94"/>
        <end position="111"/>
    </location>
</feature>
<dbReference type="PANTHER" id="PTHR43271">
    <property type="entry name" value="BLL2771 PROTEIN"/>
    <property type="match status" value="1"/>
</dbReference>
<dbReference type="Gene3D" id="1.20.1250.20">
    <property type="entry name" value="MFS general substrate transporter like domains"/>
    <property type="match status" value="1"/>
</dbReference>
<evidence type="ECO:0000256" key="5">
    <source>
        <dbReference type="ARBA" id="ARBA00022692"/>
    </source>
</evidence>
<dbReference type="Pfam" id="PF07690">
    <property type="entry name" value="MFS_1"/>
    <property type="match status" value="1"/>
</dbReference>
<dbReference type="EMBL" id="BMQN01000002">
    <property type="protein sequence ID" value="GGR91532.1"/>
    <property type="molecule type" value="Genomic_DNA"/>
</dbReference>
<feature type="transmembrane region" description="Helical" evidence="8">
    <location>
        <begin position="62"/>
        <end position="82"/>
    </location>
</feature>
<keyword evidence="5 8" id="KW-0812">Transmembrane</keyword>
<name>A0ABQ2S2P5_9DEIO</name>
<feature type="transmembrane region" description="Helical" evidence="8">
    <location>
        <begin position="262"/>
        <end position="285"/>
    </location>
</feature>
<feature type="transmembrane region" description="Helical" evidence="8">
    <location>
        <begin position="297"/>
        <end position="315"/>
    </location>
</feature>
<dbReference type="Proteomes" id="UP000644548">
    <property type="component" value="Unassembled WGS sequence"/>
</dbReference>
<comment type="similarity">
    <text evidence="2">Belongs to the major facilitator superfamily.</text>
</comment>
<evidence type="ECO:0000313" key="11">
    <source>
        <dbReference type="Proteomes" id="UP000644548"/>
    </source>
</evidence>
<evidence type="ECO:0000313" key="10">
    <source>
        <dbReference type="EMBL" id="GGR91532.1"/>
    </source>
</evidence>
<feature type="transmembrane region" description="Helical" evidence="8">
    <location>
        <begin position="356"/>
        <end position="376"/>
    </location>
</feature>
<comment type="caution">
    <text evidence="10">The sequence shown here is derived from an EMBL/GenBank/DDBJ whole genome shotgun (WGS) entry which is preliminary data.</text>
</comment>
<organism evidence="10 11">
    <name type="scientific">Deinococcus sedimenti</name>
    <dbReference type="NCBI Taxonomy" id="1867090"/>
    <lineage>
        <taxon>Bacteria</taxon>
        <taxon>Thermotogati</taxon>
        <taxon>Deinococcota</taxon>
        <taxon>Deinococci</taxon>
        <taxon>Deinococcales</taxon>
        <taxon>Deinococcaceae</taxon>
        <taxon>Deinococcus</taxon>
    </lineage>
</organism>
<evidence type="ECO:0000256" key="1">
    <source>
        <dbReference type="ARBA" id="ARBA00004651"/>
    </source>
</evidence>
<dbReference type="RefSeq" id="WP_189072810.1">
    <property type="nucleotide sequence ID" value="NZ_BMQN01000002.1"/>
</dbReference>
<dbReference type="InterPro" id="IPR011701">
    <property type="entry name" value="MFS"/>
</dbReference>
<dbReference type="CDD" id="cd17324">
    <property type="entry name" value="MFS_NepI_like"/>
    <property type="match status" value="1"/>
</dbReference>
<gene>
    <name evidence="10" type="primary">ynfM</name>
    <name evidence="10" type="ORF">GCM10008960_18210</name>
</gene>
<accession>A0ABQ2S2P5</accession>
<protein>
    <submittedName>
        <fullName evidence="10">MFS transporter</fullName>
    </submittedName>
</protein>
<dbReference type="InterPro" id="IPR020846">
    <property type="entry name" value="MFS_dom"/>
</dbReference>
<comment type="subcellular location">
    <subcellularLocation>
        <location evidence="1">Cell membrane</location>
        <topology evidence="1">Multi-pass membrane protein</topology>
    </subcellularLocation>
</comment>
<feature type="transmembrane region" description="Helical" evidence="8">
    <location>
        <begin position="180"/>
        <end position="202"/>
    </location>
</feature>
<dbReference type="PROSITE" id="PS50850">
    <property type="entry name" value="MFS"/>
    <property type="match status" value="1"/>
</dbReference>
<feature type="transmembrane region" description="Helical" evidence="8">
    <location>
        <begin position="28"/>
        <end position="50"/>
    </location>
</feature>
<keyword evidence="6 8" id="KW-1133">Transmembrane helix</keyword>
<evidence type="ECO:0000256" key="4">
    <source>
        <dbReference type="ARBA" id="ARBA00022475"/>
    </source>
</evidence>
<evidence type="ECO:0000256" key="6">
    <source>
        <dbReference type="ARBA" id="ARBA00022989"/>
    </source>
</evidence>
<dbReference type="InterPro" id="IPR036259">
    <property type="entry name" value="MFS_trans_sf"/>
</dbReference>
<keyword evidence="4" id="KW-1003">Cell membrane</keyword>
<evidence type="ECO:0000256" key="7">
    <source>
        <dbReference type="ARBA" id="ARBA00023136"/>
    </source>
</evidence>
<evidence type="ECO:0000259" key="9">
    <source>
        <dbReference type="PROSITE" id="PS50850"/>
    </source>
</evidence>
<keyword evidence="7 8" id="KW-0472">Membrane</keyword>
<sequence>MTVLSPAHPAPTLTGEPVRRGTPQYRRIGAALFLTGFSAFSLVYCVQPLLTEFTRAFHVTPAQSALSMSLTTGCLALSILIMSAVADSFSRRRVMLTSLLAAALLNGLAALAPTWTLLLLCRALEGLALGGVPAVAMAYLAEEIHPRDLGAAMGQYVGGTAFGGMMGRVCIGLLSDVTSWHAALLVMAGAGLLSAAGFALLLPPSRGFQPRPAAPAREHLRRWAAHLRTPGLGALFTLGFLNLGVMVAAFNYLSFRLHAPPYALSAAAISLIFLTYLLGSAASGWGGRLADRRGRRPLLTIGLTVSSAGLALTLLTPLPVIILGVTLITVGFFITHSVASSSVGQLARRDKGHASALYLLAYYAGSSVIGVLGGLAWATGGWALLVALCAALLLLLGLLVTRSVPRR</sequence>
<dbReference type="SUPFAM" id="SSF103473">
    <property type="entry name" value="MFS general substrate transporter"/>
    <property type="match status" value="1"/>
</dbReference>
<keyword evidence="3" id="KW-0813">Transport</keyword>
<evidence type="ECO:0000256" key="8">
    <source>
        <dbReference type="SAM" id="Phobius"/>
    </source>
</evidence>